<gene>
    <name evidence="1" type="ORF">RIF29_41422</name>
</gene>
<evidence type="ECO:0000313" key="1">
    <source>
        <dbReference type="EMBL" id="KAK7246553.1"/>
    </source>
</evidence>
<accession>A0AAN9E506</accession>
<organism evidence="1 2">
    <name type="scientific">Crotalaria pallida</name>
    <name type="common">Smooth rattlebox</name>
    <name type="synonym">Crotalaria striata</name>
    <dbReference type="NCBI Taxonomy" id="3830"/>
    <lineage>
        <taxon>Eukaryota</taxon>
        <taxon>Viridiplantae</taxon>
        <taxon>Streptophyta</taxon>
        <taxon>Embryophyta</taxon>
        <taxon>Tracheophyta</taxon>
        <taxon>Spermatophyta</taxon>
        <taxon>Magnoliopsida</taxon>
        <taxon>eudicotyledons</taxon>
        <taxon>Gunneridae</taxon>
        <taxon>Pentapetalae</taxon>
        <taxon>rosids</taxon>
        <taxon>fabids</taxon>
        <taxon>Fabales</taxon>
        <taxon>Fabaceae</taxon>
        <taxon>Papilionoideae</taxon>
        <taxon>50 kb inversion clade</taxon>
        <taxon>genistoids sensu lato</taxon>
        <taxon>core genistoids</taxon>
        <taxon>Crotalarieae</taxon>
        <taxon>Crotalaria</taxon>
    </lineage>
</organism>
<dbReference type="Proteomes" id="UP001372338">
    <property type="component" value="Unassembled WGS sequence"/>
</dbReference>
<dbReference type="AlphaFoldDB" id="A0AAN9E506"/>
<protein>
    <submittedName>
        <fullName evidence="1">Uncharacterized protein</fullName>
    </submittedName>
</protein>
<reference evidence="1 2" key="1">
    <citation type="submission" date="2024-01" db="EMBL/GenBank/DDBJ databases">
        <title>The genomes of 5 underutilized Papilionoideae crops provide insights into root nodulation and disease resistanc.</title>
        <authorList>
            <person name="Yuan L."/>
        </authorList>
    </citation>
    <scope>NUCLEOTIDE SEQUENCE [LARGE SCALE GENOMIC DNA]</scope>
    <source>
        <strain evidence="1">ZHUSHIDOU_FW_LH</strain>
        <tissue evidence="1">Leaf</tissue>
    </source>
</reference>
<proteinExistence type="predicted"/>
<dbReference type="EMBL" id="JAYWIO010000008">
    <property type="protein sequence ID" value="KAK7246553.1"/>
    <property type="molecule type" value="Genomic_DNA"/>
</dbReference>
<keyword evidence="2" id="KW-1185">Reference proteome</keyword>
<comment type="caution">
    <text evidence="1">The sequence shown here is derived from an EMBL/GenBank/DDBJ whole genome shotgun (WGS) entry which is preliminary data.</text>
</comment>
<name>A0AAN9E506_CROPI</name>
<evidence type="ECO:0000313" key="2">
    <source>
        <dbReference type="Proteomes" id="UP001372338"/>
    </source>
</evidence>
<sequence>MADELKKLTGGTLLLRSKYQVQEVEEKVRHGAFDVIPSDEDEATAPAGTLTEFYEAQSRWGRDISTEEHV</sequence>